<evidence type="ECO:0000313" key="4">
    <source>
        <dbReference type="Proteomes" id="UP001271792"/>
    </source>
</evidence>
<dbReference type="InterPro" id="IPR013762">
    <property type="entry name" value="Integrase-like_cat_sf"/>
</dbReference>
<comment type="caution">
    <text evidence="3">The sequence shown here is derived from an EMBL/GenBank/DDBJ whole genome shotgun (WGS) entry which is preliminary data.</text>
</comment>
<proteinExistence type="predicted"/>
<evidence type="ECO:0000256" key="1">
    <source>
        <dbReference type="ARBA" id="ARBA00023172"/>
    </source>
</evidence>
<evidence type="ECO:0000313" key="3">
    <source>
        <dbReference type="EMBL" id="MDX8056671.1"/>
    </source>
</evidence>
<protein>
    <submittedName>
        <fullName evidence="3">Integrase</fullName>
    </submittedName>
</protein>
<organism evidence="3 4">
    <name type="scientific">Lentzea kristufekii</name>
    <dbReference type="NCBI Taxonomy" id="3095430"/>
    <lineage>
        <taxon>Bacteria</taxon>
        <taxon>Bacillati</taxon>
        <taxon>Actinomycetota</taxon>
        <taxon>Actinomycetes</taxon>
        <taxon>Pseudonocardiales</taxon>
        <taxon>Pseudonocardiaceae</taxon>
        <taxon>Lentzea</taxon>
    </lineage>
</organism>
<dbReference type="InterPro" id="IPR002104">
    <property type="entry name" value="Integrase_catalytic"/>
</dbReference>
<feature type="domain" description="Tyr recombinase" evidence="2">
    <location>
        <begin position="234"/>
        <end position="460"/>
    </location>
</feature>
<dbReference type="Proteomes" id="UP001271792">
    <property type="component" value="Unassembled WGS sequence"/>
</dbReference>
<keyword evidence="4" id="KW-1185">Reference proteome</keyword>
<evidence type="ECO:0000259" key="2">
    <source>
        <dbReference type="PROSITE" id="PS51898"/>
    </source>
</evidence>
<accession>A0ABU4U9P4</accession>
<dbReference type="PROSITE" id="PS51898">
    <property type="entry name" value="TYR_RECOMBINASE"/>
    <property type="match status" value="1"/>
</dbReference>
<dbReference type="RefSeq" id="WP_319990321.1">
    <property type="nucleotide sequence ID" value="NZ_JAXAVV010000052.1"/>
</dbReference>
<gene>
    <name evidence="3" type="ORF">SK571_45515</name>
</gene>
<sequence>MKTSFDVRVYTTDVYKGTRTTTYWVRWAVGKKKFKEKFKTAALADSFRSELVIASRKGEAFCVETGSPLSKLREETADLSTMSWFDLVAKFVDMKWDEAAPTHRKSIADALAPITEALIATDRGRPRHKVLRRAIRIHCNKERRGQEHPSDVATALVWLSQNTRQVSDLLNADFLRKVVGAFERKLDGQRAAYDTIRLRRTTFGNILAYANEIDVLSENPWKEVKVKKHKAVAKEVDRRCVANPIQFRTVLREVAGIGRTGAKLVAFFALMFFAALRPEEASNLRLYHLRLPPRVWNEEAQRWEVHEWGVIDLEGAAPEVGSEWTDSGKRHEERELKHRHKGFGRPVPMCPELALYLYEHIEMFGIGPRGLLFVAERGGRIGSSTYGRAWNLARRIAFTAEVEAGPLAKRPYDLRHACVTFWLNLVKEPKRVADWAGHSLAVLLREYAKCIDGGEREALKSVQEGLGWSALAFIAA</sequence>
<name>A0ABU4U9P4_9PSEU</name>
<reference evidence="3 4" key="2">
    <citation type="submission" date="2023-11" db="EMBL/GenBank/DDBJ databases">
        <authorList>
            <person name="Lara A.C."/>
            <person name="Chronakova A."/>
        </authorList>
    </citation>
    <scope>NUCLEOTIDE SEQUENCE [LARGE SCALE GENOMIC DNA]</scope>
    <source>
        <strain evidence="3 4">BCCO 10_0798</strain>
    </source>
</reference>
<keyword evidence="1" id="KW-0233">DNA recombination</keyword>
<dbReference type="Gene3D" id="1.10.443.10">
    <property type="entry name" value="Intergrase catalytic core"/>
    <property type="match status" value="1"/>
</dbReference>
<dbReference type="InterPro" id="IPR011010">
    <property type="entry name" value="DNA_brk_join_enz"/>
</dbReference>
<dbReference type="EMBL" id="JAXAVV010000052">
    <property type="protein sequence ID" value="MDX8056671.1"/>
    <property type="molecule type" value="Genomic_DNA"/>
</dbReference>
<reference evidence="3 4" key="1">
    <citation type="submission" date="2023-11" db="EMBL/GenBank/DDBJ databases">
        <title>Lentzea sokolovensis, sp. nov., Lentzea kristufkii, sp. nov., and Lentzea miocenensis, sp. nov., rare actinobacteria from Sokolov Coal Basin, Miocene lacustrine sediment, Czech Republic.</title>
        <authorList>
            <person name="Lara A."/>
            <person name="Kotroba L."/>
            <person name="Nouioui I."/>
            <person name="Neumann-Schaal M."/>
            <person name="Mast Y."/>
            <person name="Chronakova A."/>
        </authorList>
    </citation>
    <scope>NUCLEOTIDE SEQUENCE [LARGE SCALE GENOMIC DNA]</scope>
    <source>
        <strain evidence="3 4">BCCO 10_0798</strain>
    </source>
</reference>
<dbReference type="SUPFAM" id="SSF56349">
    <property type="entry name" value="DNA breaking-rejoining enzymes"/>
    <property type="match status" value="1"/>
</dbReference>